<evidence type="ECO:0000256" key="3">
    <source>
        <dbReference type="ARBA" id="ARBA00017057"/>
    </source>
</evidence>
<name>A0A7R8WIP8_9CRUS</name>
<evidence type="ECO:0000256" key="2">
    <source>
        <dbReference type="ARBA" id="ARBA00007324"/>
    </source>
</evidence>
<organism evidence="10">
    <name type="scientific">Cyprideis torosa</name>
    <dbReference type="NCBI Taxonomy" id="163714"/>
    <lineage>
        <taxon>Eukaryota</taxon>
        <taxon>Metazoa</taxon>
        <taxon>Ecdysozoa</taxon>
        <taxon>Arthropoda</taxon>
        <taxon>Crustacea</taxon>
        <taxon>Oligostraca</taxon>
        <taxon>Ostracoda</taxon>
        <taxon>Podocopa</taxon>
        <taxon>Podocopida</taxon>
        <taxon>Cytherocopina</taxon>
        <taxon>Cytheroidea</taxon>
        <taxon>Cytherideidae</taxon>
        <taxon>Cyprideis</taxon>
    </lineage>
</organism>
<evidence type="ECO:0000256" key="6">
    <source>
        <dbReference type="ARBA" id="ARBA00022989"/>
    </source>
</evidence>
<gene>
    <name evidence="10" type="ORF">CTOB1V02_LOCUS7550</name>
</gene>
<keyword evidence="6" id="KW-1133">Transmembrane helix</keyword>
<evidence type="ECO:0000256" key="4">
    <source>
        <dbReference type="ARBA" id="ARBA00022692"/>
    </source>
</evidence>
<keyword evidence="7" id="KW-0472">Membrane</keyword>
<dbReference type="EMBL" id="OB662222">
    <property type="protein sequence ID" value="CAD7229682.1"/>
    <property type="molecule type" value="Genomic_DNA"/>
</dbReference>
<reference evidence="10" key="1">
    <citation type="submission" date="2020-11" db="EMBL/GenBank/DDBJ databases">
        <authorList>
            <person name="Tran Van P."/>
        </authorList>
    </citation>
    <scope>NUCLEOTIDE SEQUENCE</scope>
</reference>
<accession>A0A7R8WIP8</accession>
<dbReference type="GO" id="GO:0008233">
    <property type="term" value="F:peptidase activity"/>
    <property type="evidence" value="ECO:0007669"/>
    <property type="project" value="UniProtKB-UniRule"/>
</dbReference>
<dbReference type="OrthoDB" id="29558at2759"/>
<dbReference type="PANTHER" id="PTHR13085">
    <property type="entry name" value="MICROSOMAL SIGNAL PEPTIDASE 25 KDA SUBUNIT"/>
    <property type="match status" value="1"/>
</dbReference>
<keyword evidence="5 9" id="KW-0256">Endoplasmic reticulum</keyword>
<sequence>MARQVLILCVLSYFLLMGVLTLYTTYKEKSTFLVALEKDPAGVDPPDVWRASSRMKRFDDQYSLDISVARGKSGAVKETTYSKTVAAFFDTNGVLDSGIFEGEVMKLIKKVRAP</sequence>
<dbReference type="PANTHER" id="PTHR13085:SF0">
    <property type="entry name" value="SIGNAL PEPTIDASE COMPLEX SUBUNIT 2"/>
    <property type="match status" value="1"/>
</dbReference>
<evidence type="ECO:0000256" key="1">
    <source>
        <dbReference type="ARBA" id="ARBA00004477"/>
    </source>
</evidence>
<proteinExistence type="inferred from homology"/>
<evidence type="ECO:0000313" key="10">
    <source>
        <dbReference type="EMBL" id="CAD7229682.1"/>
    </source>
</evidence>
<comment type="similarity">
    <text evidence="2 9">Belongs to the SPCS2 family.</text>
</comment>
<dbReference type="InterPro" id="IPR009582">
    <property type="entry name" value="Spc2/SPCS2"/>
</dbReference>
<evidence type="ECO:0000256" key="5">
    <source>
        <dbReference type="ARBA" id="ARBA00022824"/>
    </source>
</evidence>
<evidence type="ECO:0000256" key="9">
    <source>
        <dbReference type="RuleBase" id="RU368033"/>
    </source>
</evidence>
<dbReference type="AlphaFoldDB" id="A0A7R8WIP8"/>
<protein>
    <recommendedName>
        <fullName evidence="3 9">Signal peptidase complex subunit 2</fullName>
    </recommendedName>
</protein>
<keyword evidence="4" id="KW-0812">Transmembrane</keyword>
<dbReference type="GO" id="GO:0045047">
    <property type="term" value="P:protein targeting to ER"/>
    <property type="evidence" value="ECO:0007669"/>
    <property type="project" value="TreeGrafter"/>
</dbReference>
<evidence type="ECO:0000256" key="8">
    <source>
        <dbReference type="ARBA" id="ARBA00045608"/>
    </source>
</evidence>
<comment type="function">
    <text evidence="8 9">Component of the signal peptidase complex (SPC) which catalyzes the cleavage of N-terminal signal sequences from nascent proteins as they are translocated into the lumen of the endoplasmic reticulum. Enhances the enzymatic activity of SPC and facilitates the interactions between different components of the translocation site.</text>
</comment>
<comment type="subcellular location">
    <subcellularLocation>
        <location evidence="1 9">Endoplasmic reticulum membrane</location>
        <topology evidence="1 9">Multi-pass membrane protein</topology>
    </subcellularLocation>
</comment>
<evidence type="ECO:0000256" key="7">
    <source>
        <dbReference type="ARBA" id="ARBA00023136"/>
    </source>
</evidence>
<dbReference type="GO" id="GO:0005787">
    <property type="term" value="C:signal peptidase complex"/>
    <property type="evidence" value="ECO:0007669"/>
    <property type="project" value="UniProtKB-UniRule"/>
</dbReference>
<dbReference type="Pfam" id="PF06703">
    <property type="entry name" value="SPC25"/>
    <property type="match status" value="1"/>
</dbReference>
<dbReference type="GO" id="GO:0006465">
    <property type="term" value="P:signal peptide processing"/>
    <property type="evidence" value="ECO:0007669"/>
    <property type="project" value="UniProtKB-UniRule"/>
</dbReference>